<organism evidence="2">
    <name type="scientific">Tanacetum cinerariifolium</name>
    <name type="common">Dalmatian daisy</name>
    <name type="synonym">Chrysanthemum cinerariifolium</name>
    <dbReference type="NCBI Taxonomy" id="118510"/>
    <lineage>
        <taxon>Eukaryota</taxon>
        <taxon>Viridiplantae</taxon>
        <taxon>Streptophyta</taxon>
        <taxon>Embryophyta</taxon>
        <taxon>Tracheophyta</taxon>
        <taxon>Spermatophyta</taxon>
        <taxon>Magnoliopsida</taxon>
        <taxon>eudicotyledons</taxon>
        <taxon>Gunneridae</taxon>
        <taxon>Pentapetalae</taxon>
        <taxon>asterids</taxon>
        <taxon>campanulids</taxon>
        <taxon>Asterales</taxon>
        <taxon>Asteraceae</taxon>
        <taxon>Asteroideae</taxon>
        <taxon>Anthemideae</taxon>
        <taxon>Anthemidinae</taxon>
        <taxon>Tanacetum</taxon>
    </lineage>
</organism>
<feature type="region of interest" description="Disordered" evidence="1">
    <location>
        <begin position="1"/>
        <end position="81"/>
    </location>
</feature>
<feature type="compositionally biased region" description="Polar residues" evidence="1">
    <location>
        <begin position="11"/>
        <end position="32"/>
    </location>
</feature>
<feature type="compositionally biased region" description="Basic and acidic residues" evidence="1">
    <location>
        <begin position="39"/>
        <end position="63"/>
    </location>
</feature>
<reference evidence="2" key="1">
    <citation type="journal article" date="2019" name="Sci. Rep.">
        <title>Draft genome of Tanacetum cinerariifolium, the natural source of mosquito coil.</title>
        <authorList>
            <person name="Yamashiro T."/>
            <person name="Shiraishi A."/>
            <person name="Satake H."/>
            <person name="Nakayama K."/>
        </authorList>
    </citation>
    <scope>NUCLEOTIDE SEQUENCE</scope>
</reference>
<sequence length="93" mass="10176">SDDESVKINEKANSLNNGVEESDSDVVSNTYFGDNGEDQGLKHQHESERPPNRSERSNSRVLEEVSNSVDKSSSESINNGIKLKEGGSILKIL</sequence>
<accession>A0A699VXV6</accession>
<evidence type="ECO:0000256" key="1">
    <source>
        <dbReference type="SAM" id="MobiDB-lite"/>
    </source>
</evidence>
<gene>
    <name evidence="2" type="ORF">Tci_909750</name>
</gene>
<name>A0A699VXV6_TANCI</name>
<comment type="caution">
    <text evidence="2">The sequence shown here is derived from an EMBL/GenBank/DDBJ whole genome shotgun (WGS) entry which is preliminary data.</text>
</comment>
<proteinExistence type="predicted"/>
<feature type="compositionally biased region" description="Low complexity" evidence="1">
    <location>
        <begin position="64"/>
        <end position="79"/>
    </location>
</feature>
<dbReference type="EMBL" id="BKCJ011490693">
    <property type="protein sequence ID" value="GFD37781.1"/>
    <property type="molecule type" value="Genomic_DNA"/>
</dbReference>
<evidence type="ECO:0000313" key="2">
    <source>
        <dbReference type="EMBL" id="GFD37781.1"/>
    </source>
</evidence>
<feature type="non-terminal residue" evidence="2">
    <location>
        <position position="1"/>
    </location>
</feature>
<dbReference type="AlphaFoldDB" id="A0A699VXV6"/>
<protein>
    <submittedName>
        <fullName evidence="2">Uncharacterized protein</fullName>
    </submittedName>
</protein>
<feature type="compositionally biased region" description="Basic and acidic residues" evidence="1">
    <location>
        <begin position="1"/>
        <end position="10"/>
    </location>
</feature>